<accession>A0A2G9WPZ5</accession>
<proteinExistence type="inferred from homology"/>
<dbReference type="PANTHER" id="PTHR43300">
    <property type="entry name" value="ACETYLTRANSFERASE"/>
    <property type="match status" value="1"/>
</dbReference>
<comment type="similarity">
    <text evidence="1">Belongs to the transferase hexapeptide repeat family.</text>
</comment>
<dbReference type="InterPro" id="IPR018357">
    <property type="entry name" value="Hexapep_transf_CS"/>
</dbReference>
<dbReference type="PANTHER" id="PTHR43300:SF11">
    <property type="entry name" value="ACETYLTRANSFERASE RV3034C-RELATED"/>
    <property type="match status" value="1"/>
</dbReference>
<evidence type="ECO:0000256" key="1">
    <source>
        <dbReference type="ARBA" id="ARBA00007274"/>
    </source>
</evidence>
<dbReference type="RefSeq" id="WP_100082919.1">
    <property type="nucleotide sequence ID" value="NZ_NQVN01000025.1"/>
</dbReference>
<dbReference type="Proteomes" id="UP000231070">
    <property type="component" value="Unassembled WGS sequence"/>
</dbReference>
<comment type="caution">
    <text evidence="5">The sequence shown here is derived from an EMBL/GenBank/DDBJ whole genome shotgun (WGS) entry which is preliminary data.</text>
</comment>
<dbReference type="InterPro" id="IPR001451">
    <property type="entry name" value="Hexapep"/>
</dbReference>
<reference evidence="5 6" key="1">
    <citation type="submission" date="2017-08" db="EMBL/GenBank/DDBJ databases">
        <title>Pleomorphomonas carboxidotrophicus sp. nov., a new mesophilic hydrogenogenic carboxidotroph.</title>
        <authorList>
            <person name="Esquivel-Elizondo S."/>
            <person name="Krajmalnik-Brown R."/>
            <person name="Maldonado J."/>
        </authorList>
    </citation>
    <scope>NUCLEOTIDE SEQUENCE [LARGE SCALE GENOMIC DNA]</scope>
    <source>
        <strain evidence="5 6">SVCO-16</strain>
    </source>
</reference>
<dbReference type="Gene3D" id="2.160.10.10">
    <property type="entry name" value="Hexapeptide repeat proteins"/>
    <property type="match status" value="2"/>
</dbReference>
<dbReference type="Pfam" id="PF14602">
    <property type="entry name" value="Hexapep_2"/>
    <property type="match status" value="1"/>
</dbReference>
<dbReference type="PROSITE" id="PS00101">
    <property type="entry name" value="HEXAPEP_TRANSFERASES"/>
    <property type="match status" value="1"/>
</dbReference>
<evidence type="ECO:0000313" key="6">
    <source>
        <dbReference type="Proteomes" id="UP000231070"/>
    </source>
</evidence>
<protein>
    <submittedName>
        <fullName evidence="5">Hexapeptide transferase</fullName>
    </submittedName>
</protein>
<dbReference type="GO" id="GO:0016746">
    <property type="term" value="F:acyltransferase activity"/>
    <property type="evidence" value="ECO:0007669"/>
    <property type="project" value="UniProtKB-KW"/>
</dbReference>
<evidence type="ECO:0000256" key="4">
    <source>
        <dbReference type="ARBA" id="ARBA00023315"/>
    </source>
</evidence>
<evidence type="ECO:0000256" key="3">
    <source>
        <dbReference type="ARBA" id="ARBA00022737"/>
    </source>
</evidence>
<keyword evidence="4" id="KW-0012">Acyltransferase</keyword>
<keyword evidence="3" id="KW-0677">Repeat</keyword>
<keyword evidence="2 5" id="KW-0808">Transferase</keyword>
<dbReference type="EMBL" id="NQVN01000025">
    <property type="protein sequence ID" value="PIO96788.1"/>
    <property type="molecule type" value="Genomic_DNA"/>
</dbReference>
<gene>
    <name evidence="5" type="ORF">CJ014_23320</name>
</gene>
<dbReference type="AlphaFoldDB" id="A0A2G9WPZ5"/>
<evidence type="ECO:0000256" key="2">
    <source>
        <dbReference type="ARBA" id="ARBA00022679"/>
    </source>
</evidence>
<name>A0A2G9WPZ5_9HYPH</name>
<keyword evidence="6" id="KW-1185">Reference proteome</keyword>
<sequence length="573" mass="60163">MTESHVDTGSAAEAHRKARVAVLSWERTDADIADPAHRARVADLTRHAGAQIAATAFVAPGAQVFTERLILGERSWIAAQAVVRGDIALGDDCTVNAYACLSGKVRCGNGVRIASLVSIVGFNHGFEDPDRPIHHQGLVSAGIDIGDDVWIGANAVIVDGVNIGRGAVIVDGVNIGRGAVIAAGAVVTRDVPPLAIVAGVPAKVVRRRGDGHRVTPSRRGEAERALATLGTRVAADWRQVLARHRTGDGYLSPEADGVARPSARHLCDAFEIAAGFGAVEEALPPEAGGGASRSTTVARLQALQDATTGLFPDPARPAAAGVPPRDDPLALYNVLAVGYALEVLGAKPRHPVAAVDIDAPPLGAWLDGLPWADNAWGAGAAVDAIGTGLYLNARYFAARGPLATLFGWLTLRADRTTGLWGRPSDADGWLQPVNGFYRLTRGTYAQFGLPLPYPEATIGTVLMHYRANNGFAGAAYNACNLLDTIHPLMLCLRQTDHRRAEAEAMAEDILLRAPERWQPGAGFAFADGQPPGLQGTEMWLSVLHLAASVLGLDHGFPFVPKGVHRTNAAGLGL</sequence>
<organism evidence="5 6">
    <name type="scientific">Pleomorphomonas carboxyditropha</name>
    <dbReference type="NCBI Taxonomy" id="2023338"/>
    <lineage>
        <taxon>Bacteria</taxon>
        <taxon>Pseudomonadati</taxon>
        <taxon>Pseudomonadota</taxon>
        <taxon>Alphaproteobacteria</taxon>
        <taxon>Hyphomicrobiales</taxon>
        <taxon>Pleomorphomonadaceae</taxon>
        <taxon>Pleomorphomonas</taxon>
    </lineage>
</organism>
<dbReference type="CDD" id="cd04647">
    <property type="entry name" value="LbH_MAT_like"/>
    <property type="match status" value="1"/>
</dbReference>
<dbReference type="InterPro" id="IPR050179">
    <property type="entry name" value="Trans_hexapeptide_repeat"/>
</dbReference>
<dbReference type="SUPFAM" id="SSF51161">
    <property type="entry name" value="Trimeric LpxA-like enzymes"/>
    <property type="match status" value="1"/>
</dbReference>
<dbReference type="OrthoDB" id="9815592at2"/>
<dbReference type="InterPro" id="IPR011004">
    <property type="entry name" value="Trimer_LpxA-like_sf"/>
</dbReference>
<evidence type="ECO:0000313" key="5">
    <source>
        <dbReference type="EMBL" id="PIO96788.1"/>
    </source>
</evidence>